<sequence>MHLATYPGLPRTRVGQAAPPAPGAAGRAA</sequence>
<dbReference type="Proteomes" id="UP001195724">
    <property type="component" value="Unassembled WGS sequence"/>
</dbReference>
<feature type="compositionally biased region" description="Low complexity" evidence="1">
    <location>
        <begin position="15"/>
        <end position="29"/>
    </location>
</feature>
<name>A0ABS2SEE6_9PSEU</name>
<gene>
    <name evidence="2" type="ORF">JOE68_005476</name>
</gene>
<comment type="caution">
    <text evidence="2">The sequence shown here is derived from an EMBL/GenBank/DDBJ whole genome shotgun (WGS) entry which is preliminary data.</text>
</comment>
<reference evidence="2 3" key="1">
    <citation type="submission" date="2021-01" db="EMBL/GenBank/DDBJ databases">
        <title>Sequencing the genomes of 1000 actinobacteria strains.</title>
        <authorList>
            <person name="Klenk H.-P."/>
        </authorList>
    </citation>
    <scope>NUCLEOTIDE SEQUENCE [LARGE SCALE GENOMIC DNA]</scope>
    <source>
        <strain evidence="2 3">DSM 44581</strain>
    </source>
</reference>
<protein>
    <submittedName>
        <fullName evidence="2">Uncharacterized protein</fullName>
    </submittedName>
</protein>
<keyword evidence="3" id="KW-1185">Reference proteome</keyword>
<organism evidence="2 3">
    <name type="scientific">Saccharothrix algeriensis</name>
    <dbReference type="NCBI Taxonomy" id="173560"/>
    <lineage>
        <taxon>Bacteria</taxon>
        <taxon>Bacillati</taxon>
        <taxon>Actinomycetota</taxon>
        <taxon>Actinomycetes</taxon>
        <taxon>Pseudonocardiales</taxon>
        <taxon>Pseudonocardiaceae</taxon>
        <taxon>Saccharothrix</taxon>
    </lineage>
</organism>
<evidence type="ECO:0000256" key="1">
    <source>
        <dbReference type="SAM" id="MobiDB-lite"/>
    </source>
</evidence>
<feature type="region of interest" description="Disordered" evidence="1">
    <location>
        <begin position="1"/>
        <end position="29"/>
    </location>
</feature>
<accession>A0ABS2SEE6</accession>
<dbReference type="EMBL" id="JAFBCL010000001">
    <property type="protein sequence ID" value="MBM7814611.1"/>
    <property type="molecule type" value="Genomic_DNA"/>
</dbReference>
<proteinExistence type="predicted"/>
<evidence type="ECO:0000313" key="2">
    <source>
        <dbReference type="EMBL" id="MBM7814611.1"/>
    </source>
</evidence>
<evidence type="ECO:0000313" key="3">
    <source>
        <dbReference type="Proteomes" id="UP001195724"/>
    </source>
</evidence>